<feature type="active site" description="Charge relay system" evidence="6 7">
    <location>
        <position position="486"/>
    </location>
</feature>
<dbReference type="PRINTS" id="PR00723">
    <property type="entry name" value="SUBTILISIN"/>
</dbReference>
<feature type="active site" description="Charge relay system" evidence="6 7">
    <location>
        <position position="121"/>
    </location>
</feature>
<evidence type="ECO:0000256" key="3">
    <source>
        <dbReference type="ARBA" id="ARBA00022729"/>
    </source>
</evidence>
<feature type="signal peptide" evidence="8">
    <location>
        <begin position="1"/>
        <end position="25"/>
    </location>
</feature>
<evidence type="ECO:0000256" key="5">
    <source>
        <dbReference type="ARBA" id="ARBA00022825"/>
    </source>
</evidence>
<dbReference type="PROSITE" id="PS51892">
    <property type="entry name" value="SUBTILASE"/>
    <property type="match status" value="1"/>
</dbReference>
<evidence type="ECO:0000256" key="1">
    <source>
        <dbReference type="ARBA" id="ARBA00011073"/>
    </source>
</evidence>
<keyword evidence="4 7" id="KW-0378">Hydrolase</keyword>
<keyword evidence="3 8" id="KW-0732">Signal</keyword>
<dbReference type="Gene3D" id="3.40.50.200">
    <property type="entry name" value="Peptidase S8/S53 domain"/>
    <property type="match status" value="3"/>
</dbReference>
<accession>A0AAE1WT68</accession>
<name>A0AAE1WT68_9LAMI</name>
<comment type="caution">
    <text evidence="12">The sequence shown here is derived from an EMBL/GenBank/DDBJ whole genome shotgun (WGS) entry which is preliminary data.</text>
</comment>
<keyword evidence="2 7" id="KW-0645">Protease</keyword>
<evidence type="ECO:0000256" key="2">
    <source>
        <dbReference type="ARBA" id="ARBA00022670"/>
    </source>
</evidence>
<dbReference type="InterPro" id="IPR045051">
    <property type="entry name" value="SBT"/>
</dbReference>
<protein>
    <submittedName>
        <fullName evidence="12">Subtilisin-like protease SBT5.4</fullName>
    </submittedName>
</protein>
<sequence>MLFGKFSIFLTLFILFAVFQEPALAIKKSYIVYLGGHSHGPEVTAADLRRVTDSHTQLLASFLGSEEKANEAIIYNYKRHINGFAAVLEEEEAAEIASVIHQSSAWKKARFGEDTIIANLDTVFGLNQRALVAKDMDPFHQSGKESVSLMTRPDPFAIGRCAWSSWMPFALDVVTPRKLIGARYFNKGFQAYSGKLNSSYNTPRDTDGHGSHTLSTAAGNFVPGASVFGVGNGTAKGGSPRARVAAYKQYKMCCVSVSFGLGCPYSMDGLAIAAFHAVKKGVVVVASAGNSGPFPGSVSNVAPWIITVGASTIDRQFEANVQLKNGDPSGHEPLCTITSQKLYPLISAEHAKLTIVEKGQEAYRAGAAGMILCNDEESGNEIIADPHILPALISISQMDALSLTISRLHQSTRVNHDSYGRVWHKAGSIYGVFLFQGPNTITPEILKPDITAPGVNIIAAYSEGVSPTGAAFDVRKTPFNTESGTSMSCPHVSGVAGLIKTLHPDWSPAAIRSAIMTTARIRDNTVNPMRNADYQAATPFAYGSGHIRPNRALDPGLVYDLSVNDYLDFLCGIGYSQTQISQVAGIHYHKCPENYSMLNFNNPSITVLEVRGTVNVTRTVKLVGKPGIYASRVRAPIGYSLAVEPRVLQFEKTGEEKSFKLIITVKRATSTEYGFGELLWSDSSHYVRSPIVLSAADP</sequence>
<evidence type="ECO:0000259" key="9">
    <source>
        <dbReference type="Pfam" id="PF00082"/>
    </source>
</evidence>
<keyword evidence="5 7" id="KW-0720">Serine protease</keyword>
<feature type="domain" description="Subtilisin-like protease fibronectin type-III" evidence="11">
    <location>
        <begin position="599"/>
        <end position="692"/>
    </location>
</feature>
<dbReference type="GO" id="GO:0006508">
    <property type="term" value="P:proteolysis"/>
    <property type="evidence" value="ECO:0007669"/>
    <property type="project" value="UniProtKB-KW"/>
</dbReference>
<reference evidence="12" key="1">
    <citation type="submission" date="2020-06" db="EMBL/GenBank/DDBJ databases">
        <authorList>
            <person name="Li T."/>
            <person name="Hu X."/>
            <person name="Zhang T."/>
            <person name="Song X."/>
            <person name="Zhang H."/>
            <person name="Dai N."/>
            <person name="Sheng W."/>
            <person name="Hou X."/>
            <person name="Wei L."/>
        </authorList>
    </citation>
    <scope>NUCLEOTIDE SEQUENCE</scope>
    <source>
        <strain evidence="12">K16</strain>
        <tissue evidence="12">Leaf</tissue>
    </source>
</reference>
<evidence type="ECO:0000256" key="6">
    <source>
        <dbReference type="PIRSR" id="PIRSR615500-1"/>
    </source>
</evidence>
<organism evidence="12 13">
    <name type="scientific">Sesamum angolense</name>
    <dbReference type="NCBI Taxonomy" id="2727404"/>
    <lineage>
        <taxon>Eukaryota</taxon>
        <taxon>Viridiplantae</taxon>
        <taxon>Streptophyta</taxon>
        <taxon>Embryophyta</taxon>
        <taxon>Tracheophyta</taxon>
        <taxon>Spermatophyta</taxon>
        <taxon>Magnoliopsida</taxon>
        <taxon>eudicotyledons</taxon>
        <taxon>Gunneridae</taxon>
        <taxon>Pentapetalae</taxon>
        <taxon>asterids</taxon>
        <taxon>lamiids</taxon>
        <taxon>Lamiales</taxon>
        <taxon>Pedaliaceae</taxon>
        <taxon>Sesamum</taxon>
    </lineage>
</organism>
<dbReference type="PANTHER" id="PTHR10795">
    <property type="entry name" value="PROPROTEIN CONVERTASE SUBTILISIN/KEXIN"/>
    <property type="match status" value="1"/>
</dbReference>
<dbReference type="SUPFAM" id="SSF52743">
    <property type="entry name" value="Subtilisin-like"/>
    <property type="match status" value="1"/>
</dbReference>
<evidence type="ECO:0000259" key="11">
    <source>
        <dbReference type="Pfam" id="PF17766"/>
    </source>
</evidence>
<dbReference type="InterPro" id="IPR000209">
    <property type="entry name" value="Peptidase_S8/S53_dom"/>
</dbReference>
<reference evidence="12" key="2">
    <citation type="journal article" date="2024" name="Plant">
        <title>Genomic evolution and insights into agronomic trait innovations of Sesamum species.</title>
        <authorList>
            <person name="Miao H."/>
            <person name="Wang L."/>
            <person name="Qu L."/>
            <person name="Liu H."/>
            <person name="Sun Y."/>
            <person name="Le M."/>
            <person name="Wang Q."/>
            <person name="Wei S."/>
            <person name="Zheng Y."/>
            <person name="Lin W."/>
            <person name="Duan Y."/>
            <person name="Cao H."/>
            <person name="Xiong S."/>
            <person name="Wang X."/>
            <person name="Wei L."/>
            <person name="Li C."/>
            <person name="Ma Q."/>
            <person name="Ju M."/>
            <person name="Zhao R."/>
            <person name="Li G."/>
            <person name="Mu C."/>
            <person name="Tian Q."/>
            <person name="Mei H."/>
            <person name="Zhang T."/>
            <person name="Gao T."/>
            <person name="Zhang H."/>
        </authorList>
    </citation>
    <scope>NUCLEOTIDE SEQUENCE</scope>
    <source>
        <strain evidence="12">K16</strain>
    </source>
</reference>
<dbReference type="AlphaFoldDB" id="A0AAE1WT68"/>
<dbReference type="Pfam" id="PF17766">
    <property type="entry name" value="fn3_6"/>
    <property type="match status" value="1"/>
</dbReference>
<dbReference type="PROSITE" id="PS00138">
    <property type="entry name" value="SUBTILASE_SER"/>
    <property type="match status" value="1"/>
</dbReference>
<gene>
    <name evidence="12" type="ORF">Sango_1355800</name>
</gene>
<feature type="domain" description="Peptidase S8/S53" evidence="9">
    <location>
        <begin position="182"/>
        <end position="530"/>
    </location>
</feature>
<dbReference type="EMBL" id="JACGWL010000007">
    <property type="protein sequence ID" value="KAK4398803.1"/>
    <property type="molecule type" value="Genomic_DNA"/>
</dbReference>
<dbReference type="FunFam" id="3.30.70.80:FF:000002">
    <property type="entry name" value="Subtilisin-like protease SBT5.3"/>
    <property type="match status" value="1"/>
</dbReference>
<evidence type="ECO:0000259" key="10">
    <source>
        <dbReference type="Pfam" id="PF05922"/>
    </source>
</evidence>
<dbReference type="Gene3D" id="2.60.40.2310">
    <property type="match status" value="1"/>
</dbReference>
<dbReference type="InterPro" id="IPR037045">
    <property type="entry name" value="S8pro/Inhibitor_I9_sf"/>
</dbReference>
<evidence type="ECO:0000256" key="7">
    <source>
        <dbReference type="PROSITE-ProRule" id="PRU01240"/>
    </source>
</evidence>
<dbReference type="InterPro" id="IPR036852">
    <property type="entry name" value="Peptidase_S8/S53_dom_sf"/>
</dbReference>
<dbReference type="Pfam" id="PF00082">
    <property type="entry name" value="Peptidase_S8"/>
    <property type="match status" value="1"/>
</dbReference>
<dbReference type="CDD" id="cd02120">
    <property type="entry name" value="PA_subtilisin_like"/>
    <property type="match status" value="1"/>
</dbReference>
<feature type="chain" id="PRO_5041952431" evidence="8">
    <location>
        <begin position="26"/>
        <end position="698"/>
    </location>
</feature>
<evidence type="ECO:0000256" key="8">
    <source>
        <dbReference type="SAM" id="SignalP"/>
    </source>
</evidence>
<dbReference type="Proteomes" id="UP001289374">
    <property type="component" value="Unassembled WGS sequence"/>
</dbReference>
<dbReference type="Gene3D" id="3.50.30.30">
    <property type="match status" value="1"/>
</dbReference>
<dbReference type="InterPro" id="IPR023828">
    <property type="entry name" value="Peptidase_S8_Ser-AS"/>
</dbReference>
<comment type="similarity">
    <text evidence="1 7">Belongs to the peptidase S8 family.</text>
</comment>
<dbReference type="Gene3D" id="3.30.70.80">
    <property type="entry name" value="Peptidase S8 propeptide/proteinase inhibitor I9"/>
    <property type="match status" value="1"/>
</dbReference>
<dbReference type="InterPro" id="IPR010259">
    <property type="entry name" value="S8pro/Inhibitor_I9"/>
</dbReference>
<keyword evidence="13" id="KW-1185">Reference proteome</keyword>
<evidence type="ECO:0000256" key="4">
    <source>
        <dbReference type="ARBA" id="ARBA00022801"/>
    </source>
</evidence>
<evidence type="ECO:0000313" key="12">
    <source>
        <dbReference type="EMBL" id="KAK4398803.1"/>
    </source>
</evidence>
<feature type="active site" description="Charge relay system" evidence="6 7">
    <location>
        <position position="209"/>
    </location>
</feature>
<dbReference type="GO" id="GO:0004252">
    <property type="term" value="F:serine-type endopeptidase activity"/>
    <property type="evidence" value="ECO:0007669"/>
    <property type="project" value="UniProtKB-UniRule"/>
</dbReference>
<dbReference type="Pfam" id="PF05922">
    <property type="entry name" value="Inhibitor_I9"/>
    <property type="match status" value="1"/>
</dbReference>
<dbReference type="InterPro" id="IPR015500">
    <property type="entry name" value="Peptidase_S8_subtilisin-rel"/>
</dbReference>
<proteinExistence type="inferred from homology"/>
<dbReference type="InterPro" id="IPR041469">
    <property type="entry name" value="Subtilisin-like_FN3"/>
</dbReference>
<evidence type="ECO:0000313" key="13">
    <source>
        <dbReference type="Proteomes" id="UP001289374"/>
    </source>
</evidence>
<feature type="domain" description="Inhibitor I9" evidence="10">
    <location>
        <begin position="29"/>
        <end position="97"/>
    </location>
</feature>